<keyword evidence="1" id="KW-0472">Membrane</keyword>
<dbReference type="Proteomes" id="UP001165060">
    <property type="component" value="Unassembled WGS sequence"/>
</dbReference>
<gene>
    <name evidence="2" type="ORF">TeGR_g1627</name>
</gene>
<sequence>MTLAASAKLPPFMRALEEENDGDVFYSETLPEDLANYSIKYQGCAVQNGLAADDWFGEAPEEAYMEETAFVRFNLCPTDQCKSSHAQGCNDDSAGKYFLEMNTYLRYQLEWQRENNEMTCDYYYQLAEYAAEEAGEDFDEDSYVWPMYCEKYFEDENVELEYFDMADYIECAEAADTYGNVYYMAAACSEQNGAVVFQVYSDESCTVESEKSADDIFGYTVLWDQKSLMAAECISCEESQLNSNADDEEDADEVLEFCEVMYQRSGSCEPSDVLTGDQSSCSAIADISMLRSDGTWAQVTNGSNSTAAAVFVGLFSLSTLLLGAWTLHLRGQIEKHSVNLA</sequence>
<keyword evidence="1" id="KW-0812">Transmembrane</keyword>
<organism evidence="2 3">
    <name type="scientific">Tetraparma gracilis</name>
    <dbReference type="NCBI Taxonomy" id="2962635"/>
    <lineage>
        <taxon>Eukaryota</taxon>
        <taxon>Sar</taxon>
        <taxon>Stramenopiles</taxon>
        <taxon>Ochrophyta</taxon>
        <taxon>Bolidophyceae</taxon>
        <taxon>Parmales</taxon>
        <taxon>Triparmaceae</taxon>
        <taxon>Tetraparma</taxon>
    </lineage>
</organism>
<keyword evidence="1" id="KW-1133">Transmembrane helix</keyword>
<accession>A0ABQ6N3Z2</accession>
<evidence type="ECO:0000313" key="2">
    <source>
        <dbReference type="EMBL" id="GMI39073.1"/>
    </source>
</evidence>
<keyword evidence="3" id="KW-1185">Reference proteome</keyword>
<comment type="caution">
    <text evidence="2">The sequence shown here is derived from an EMBL/GenBank/DDBJ whole genome shotgun (WGS) entry which is preliminary data.</text>
</comment>
<evidence type="ECO:0000256" key="1">
    <source>
        <dbReference type="SAM" id="Phobius"/>
    </source>
</evidence>
<dbReference type="EMBL" id="BRYB01002066">
    <property type="protein sequence ID" value="GMI39073.1"/>
    <property type="molecule type" value="Genomic_DNA"/>
</dbReference>
<reference evidence="2 3" key="1">
    <citation type="journal article" date="2023" name="Commun. Biol.">
        <title>Genome analysis of Parmales, the sister group of diatoms, reveals the evolutionary specialization of diatoms from phago-mixotrophs to photoautotrophs.</title>
        <authorList>
            <person name="Ban H."/>
            <person name="Sato S."/>
            <person name="Yoshikawa S."/>
            <person name="Yamada K."/>
            <person name="Nakamura Y."/>
            <person name="Ichinomiya M."/>
            <person name="Sato N."/>
            <person name="Blanc-Mathieu R."/>
            <person name="Endo H."/>
            <person name="Kuwata A."/>
            <person name="Ogata H."/>
        </authorList>
    </citation>
    <scope>NUCLEOTIDE SEQUENCE [LARGE SCALE GENOMIC DNA]</scope>
</reference>
<proteinExistence type="predicted"/>
<evidence type="ECO:0000313" key="3">
    <source>
        <dbReference type="Proteomes" id="UP001165060"/>
    </source>
</evidence>
<feature type="transmembrane region" description="Helical" evidence="1">
    <location>
        <begin position="307"/>
        <end position="327"/>
    </location>
</feature>
<name>A0ABQ6N3Z2_9STRA</name>
<protein>
    <submittedName>
        <fullName evidence="2">Uncharacterized protein</fullName>
    </submittedName>
</protein>